<dbReference type="Proteomes" id="UP000528322">
    <property type="component" value="Unassembled WGS sequence"/>
</dbReference>
<dbReference type="InterPro" id="IPR036097">
    <property type="entry name" value="HisK_dim/P_sf"/>
</dbReference>
<evidence type="ECO:0000313" key="6">
    <source>
        <dbReference type="EMBL" id="MBB5021162.1"/>
    </source>
</evidence>
<dbReference type="PRINTS" id="PR00344">
    <property type="entry name" value="BCTRLSENSOR"/>
</dbReference>
<evidence type="ECO:0000313" key="7">
    <source>
        <dbReference type="Proteomes" id="UP000528322"/>
    </source>
</evidence>
<dbReference type="EC" id="2.7.13.3" evidence="2"/>
<evidence type="ECO:0000256" key="2">
    <source>
        <dbReference type="ARBA" id="ARBA00012438"/>
    </source>
</evidence>
<dbReference type="AlphaFoldDB" id="A0A7W7Y3J1"/>
<keyword evidence="7" id="KW-1185">Reference proteome</keyword>
<dbReference type="CDD" id="cd00075">
    <property type="entry name" value="HATPase"/>
    <property type="match status" value="1"/>
</dbReference>
<dbReference type="InterPro" id="IPR004358">
    <property type="entry name" value="Sig_transdc_His_kin-like_C"/>
</dbReference>
<proteinExistence type="predicted"/>
<name>A0A7W7Y3J1_9BACT</name>
<dbReference type="InterPro" id="IPR036890">
    <property type="entry name" value="HATPase_C_sf"/>
</dbReference>
<evidence type="ECO:0000259" key="5">
    <source>
        <dbReference type="PROSITE" id="PS50109"/>
    </source>
</evidence>
<comment type="caution">
    <text evidence="6">The sequence shown here is derived from an EMBL/GenBank/DDBJ whole genome shotgun (WGS) entry which is preliminary data.</text>
</comment>
<keyword evidence="4" id="KW-0175">Coiled coil</keyword>
<dbReference type="SUPFAM" id="SSF47384">
    <property type="entry name" value="Homodimeric domain of signal transducing histidine kinase"/>
    <property type="match status" value="1"/>
</dbReference>
<feature type="domain" description="Histidine kinase" evidence="5">
    <location>
        <begin position="58"/>
        <end position="275"/>
    </location>
</feature>
<dbReference type="PANTHER" id="PTHR43547:SF2">
    <property type="entry name" value="HYBRID SIGNAL TRANSDUCTION HISTIDINE KINASE C"/>
    <property type="match status" value="1"/>
</dbReference>
<accession>A0A7W7Y3J1</accession>
<keyword evidence="6" id="KW-0808">Transferase</keyword>
<feature type="coiled-coil region" evidence="4">
    <location>
        <begin position="14"/>
        <end position="51"/>
    </location>
</feature>
<dbReference type="Gene3D" id="1.10.287.130">
    <property type="match status" value="1"/>
</dbReference>
<evidence type="ECO:0000256" key="4">
    <source>
        <dbReference type="SAM" id="Coils"/>
    </source>
</evidence>
<sequence>MAQDISQVEDHSIVNELERRLHEKTASIREMEQMTRRLLNLNEQIRHTETIKSEFISLIKNEFKTPITELLEASESIVDHGDMERITSTGQMLHRQLIYIDFHMKNIFAAAELEARESQNALARVGLAGIVDDVKNVLQYVISDKDLQIAIHSELANDQLITDAEKLFLIMMNLISNACEYSFQGSTIHIRAWDTPEEISIAVEDSGEGIPEEQMERIFQKFYQYDTGKTRMQKGLGLGLNVARGLAQLLGGTISCSSAQGESSTVFTLSLPRQDDQNVSDTSDGANDFMFESF</sequence>
<dbReference type="SMART" id="SM00387">
    <property type="entry name" value="HATPase_c"/>
    <property type="match status" value="1"/>
</dbReference>
<gene>
    <name evidence="6" type="ORF">HNR37_000468</name>
</gene>
<dbReference type="GO" id="GO:0000155">
    <property type="term" value="F:phosphorelay sensor kinase activity"/>
    <property type="evidence" value="ECO:0007669"/>
    <property type="project" value="InterPro"/>
</dbReference>
<keyword evidence="3" id="KW-0597">Phosphoprotein</keyword>
<dbReference type="InterPro" id="IPR005467">
    <property type="entry name" value="His_kinase_dom"/>
</dbReference>
<dbReference type="Pfam" id="PF02518">
    <property type="entry name" value="HATPase_c"/>
    <property type="match status" value="1"/>
</dbReference>
<protein>
    <recommendedName>
        <fullName evidence="2">histidine kinase</fullName>
        <ecNumber evidence="2">2.7.13.3</ecNumber>
    </recommendedName>
</protein>
<evidence type="ECO:0000256" key="3">
    <source>
        <dbReference type="ARBA" id="ARBA00022553"/>
    </source>
</evidence>
<evidence type="ECO:0000256" key="1">
    <source>
        <dbReference type="ARBA" id="ARBA00000085"/>
    </source>
</evidence>
<dbReference type="RefSeq" id="WP_183729326.1">
    <property type="nucleotide sequence ID" value="NZ_JACHID010000002.1"/>
</dbReference>
<dbReference type="EMBL" id="JACHID010000002">
    <property type="protein sequence ID" value="MBB5021162.1"/>
    <property type="molecule type" value="Genomic_DNA"/>
</dbReference>
<dbReference type="InterPro" id="IPR003594">
    <property type="entry name" value="HATPase_dom"/>
</dbReference>
<organism evidence="6 7">
    <name type="scientific">Desulfurispira natronophila</name>
    <dbReference type="NCBI Taxonomy" id="682562"/>
    <lineage>
        <taxon>Bacteria</taxon>
        <taxon>Pseudomonadati</taxon>
        <taxon>Chrysiogenota</taxon>
        <taxon>Chrysiogenia</taxon>
        <taxon>Chrysiogenales</taxon>
        <taxon>Chrysiogenaceae</taxon>
        <taxon>Desulfurispira</taxon>
    </lineage>
</organism>
<dbReference type="SUPFAM" id="SSF55874">
    <property type="entry name" value="ATPase domain of HSP90 chaperone/DNA topoisomerase II/histidine kinase"/>
    <property type="match status" value="1"/>
</dbReference>
<dbReference type="PANTHER" id="PTHR43547">
    <property type="entry name" value="TWO-COMPONENT HISTIDINE KINASE"/>
    <property type="match status" value="1"/>
</dbReference>
<reference evidence="6 7" key="1">
    <citation type="submission" date="2020-08" db="EMBL/GenBank/DDBJ databases">
        <title>Genomic Encyclopedia of Type Strains, Phase IV (KMG-IV): sequencing the most valuable type-strain genomes for metagenomic binning, comparative biology and taxonomic classification.</title>
        <authorList>
            <person name="Goeker M."/>
        </authorList>
    </citation>
    <scope>NUCLEOTIDE SEQUENCE [LARGE SCALE GENOMIC DNA]</scope>
    <source>
        <strain evidence="6 7">DSM 22071</strain>
    </source>
</reference>
<comment type="catalytic activity">
    <reaction evidence="1">
        <text>ATP + protein L-histidine = ADP + protein N-phospho-L-histidine.</text>
        <dbReference type="EC" id="2.7.13.3"/>
    </reaction>
</comment>
<keyword evidence="6" id="KW-0418">Kinase</keyword>
<dbReference type="Gene3D" id="3.30.565.10">
    <property type="entry name" value="Histidine kinase-like ATPase, C-terminal domain"/>
    <property type="match status" value="1"/>
</dbReference>
<dbReference type="PROSITE" id="PS50109">
    <property type="entry name" value="HIS_KIN"/>
    <property type="match status" value="1"/>
</dbReference>